<evidence type="ECO:0000313" key="6">
    <source>
        <dbReference type="EMBL" id="EDX01516.2"/>
    </source>
</evidence>
<feature type="domain" description="Kazal-like" evidence="5">
    <location>
        <begin position="171"/>
        <end position="227"/>
    </location>
</feature>
<evidence type="ECO:0000256" key="2">
    <source>
        <dbReference type="ARBA" id="ARBA00022900"/>
    </source>
</evidence>
<dbReference type="SUPFAM" id="SSF100895">
    <property type="entry name" value="Kazal-type serine protease inhibitors"/>
    <property type="match status" value="1"/>
</dbReference>
<reference evidence="6 7" key="2">
    <citation type="journal article" date="2007" name="PLoS Biol.">
        <title>Principles of genome evolution in the Drosophila melanogaster species group.</title>
        <authorList>
            <person name="Ranz J.M."/>
            <person name="Maurin D."/>
            <person name="Chan Y.S."/>
            <person name="von Grotthuss M."/>
            <person name="Hillier L.W."/>
            <person name="Roote J."/>
            <person name="Ashburner M."/>
            <person name="Bergman C.M."/>
        </authorList>
    </citation>
    <scope>NUCLEOTIDE SEQUENCE [LARGE SCALE GENOMIC DNA]</scope>
    <source>
        <strain evidence="7">Tai18E2 / Tucson 14021-0261.01</strain>
    </source>
</reference>
<dbReference type="OrthoDB" id="8070208at2759"/>
<dbReference type="PANTHER" id="PTHR10913">
    <property type="entry name" value="FOLLISTATIN-RELATED"/>
    <property type="match status" value="1"/>
</dbReference>
<sequence length="451" mass="49591">MALPRATCCQNSCDKPLESHYKALDAIHGGHKPLEIQTELKVSHSRAFTMILILLQVLAILGHGVVAQKSSPIANWQMGDPHYTSDQYAKILGEAGLGQDADDKEHKGLGPMQIQYVDYQPNCQPGGVPVCATNGTDSFYFENNCRLEAANMKMLFQHGTELEPTEIERCLPTCQTMKCTQVARPVCALAEIAGAVPQTFANECEMRRRECHTKQVLRILHTGPCQTPTKSGHKKKLRRNKKKRPLKNASISKFATIPKKVYVMLATPAPRRSSTTPRRTAVTTTTTRITTTPRMRPTKQTSTSPSPMQFQQLMNLANPMVSVSQAVDAYNVYNIPDVGHDYGEITDSSLSMFLPEVGRVTEPHPMPSRTTSTTSTSTTTSTTSTTTPKPVLAATRIINPWSTSTVQSFLSVRMPSTTEMGEETTMENSEAITQAMSTTQKSTAVVQTKVL</sequence>
<evidence type="ECO:0000259" key="5">
    <source>
        <dbReference type="PROSITE" id="PS51465"/>
    </source>
</evidence>
<proteinExistence type="predicted"/>
<dbReference type="PANTHER" id="PTHR10913:SF45">
    <property type="entry name" value="FOLLISTATIN, ISOFORM A-RELATED"/>
    <property type="match status" value="1"/>
</dbReference>
<dbReference type="eggNOG" id="KOG3649">
    <property type="taxonomic scope" value="Eukaryota"/>
</dbReference>
<dbReference type="InterPro" id="IPR036058">
    <property type="entry name" value="Kazal_dom_sf"/>
</dbReference>
<evidence type="ECO:0000256" key="1">
    <source>
        <dbReference type="ARBA" id="ARBA00022690"/>
    </source>
</evidence>
<dbReference type="AlphaFoldDB" id="B4Q1Z5"/>
<protein>
    <recommendedName>
        <fullName evidence="5">Kazal-like domain-containing protein</fullName>
    </recommendedName>
</protein>
<keyword evidence="3" id="KW-1015">Disulfide bond</keyword>
<dbReference type="Gene3D" id="3.30.60.30">
    <property type="match status" value="1"/>
</dbReference>
<dbReference type="HOGENOM" id="CLU_050586_0_0_1"/>
<evidence type="ECO:0000313" key="7">
    <source>
        <dbReference type="Proteomes" id="UP000002282"/>
    </source>
</evidence>
<dbReference type="InterPro" id="IPR002350">
    <property type="entry name" value="Kazal_dom"/>
</dbReference>
<dbReference type="PROSITE" id="PS51465">
    <property type="entry name" value="KAZAL_2"/>
    <property type="match status" value="1"/>
</dbReference>
<feature type="region of interest" description="Disordered" evidence="4">
    <location>
        <begin position="223"/>
        <end position="247"/>
    </location>
</feature>
<dbReference type="Pfam" id="PF07648">
    <property type="entry name" value="Kazal_2"/>
    <property type="match status" value="2"/>
</dbReference>
<dbReference type="SMART" id="SM00280">
    <property type="entry name" value="KAZAL"/>
    <property type="match status" value="1"/>
</dbReference>
<feature type="region of interest" description="Disordered" evidence="4">
    <location>
        <begin position="360"/>
        <end position="387"/>
    </location>
</feature>
<reference evidence="6 7" key="1">
    <citation type="journal article" date="2007" name="Nature">
        <title>Evolution of genes and genomes on the Drosophila phylogeny.</title>
        <authorList>
            <consortium name="Drosophila 12 Genomes Consortium"/>
            <person name="Clark A.G."/>
            <person name="Eisen M.B."/>
            <person name="Smith D.R."/>
            <person name="Bergman C.M."/>
            <person name="Oliver B."/>
            <person name="Markow T.A."/>
            <person name="Kaufman T.C."/>
            <person name="Kellis M."/>
            <person name="Gelbart W."/>
            <person name="Iyer V.N."/>
            <person name="Pollard D.A."/>
            <person name="Sackton T.B."/>
            <person name="Larracuente A.M."/>
            <person name="Singh N.D."/>
            <person name="Abad J.P."/>
            <person name="Abt D.N."/>
            <person name="Adryan B."/>
            <person name="Aguade M."/>
            <person name="Akashi H."/>
            <person name="Anderson W.W."/>
            <person name="Aquadro C.F."/>
            <person name="Ardell D.H."/>
            <person name="Arguello R."/>
            <person name="Artieri C.G."/>
            <person name="Barbash D.A."/>
            <person name="Barker D."/>
            <person name="Barsanti P."/>
            <person name="Batterham P."/>
            <person name="Batzoglou S."/>
            <person name="Begun D."/>
            <person name="Bhutkar A."/>
            <person name="Blanco E."/>
            <person name="Bosak S.A."/>
            <person name="Bradley R.K."/>
            <person name="Brand A.D."/>
            <person name="Brent M.R."/>
            <person name="Brooks A.N."/>
            <person name="Brown R.H."/>
            <person name="Butlin R.K."/>
            <person name="Caggese C."/>
            <person name="Calvi B.R."/>
            <person name="Bernardo de Carvalho A."/>
            <person name="Caspi A."/>
            <person name="Castrezana S."/>
            <person name="Celniker S.E."/>
            <person name="Chang J.L."/>
            <person name="Chapple C."/>
            <person name="Chatterji S."/>
            <person name="Chinwalla A."/>
            <person name="Civetta A."/>
            <person name="Clifton S.W."/>
            <person name="Comeron J.M."/>
            <person name="Costello J.C."/>
            <person name="Coyne J.A."/>
            <person name="Daub J."/>
            <person name="David R.G."/>
            <person name="Delcher A.L."/>
            <person name="Delehaunty K."/>
            <person name="Do C.B."/>
            <person name="Ebling H."/>
            <person name="Edwards K."/>
            <person name="Eickbush T."/>
            <person name="Evans J.D."/>
            <person name="Filipski A."/>
            <person name="Findeiss S."/>
            <person name="Freyhult E."/>
            <person name="Fulton L."/>
            <person name="Fulton R."/>
            <person name="Garcia A.C."/>
            <person name="Gardiner A."/>
            <person name="Garfield D.A."/>
            <person name="Garvin B.E."/>
            <person name="Gibson G."/>
            <person name="Gilbert D."/>
            <person name="Gnerre S."/>
            <person name="Godfrey J."/>
            <person name="Good R."/>
            <person name="Gotea V."/>
            <person name="Gravely B."/>
            <person name="Greenberg A.J."/>
            <person name="Griffiths-Jones S."/>
            <person name="Gross S."/>
            <person name="Guigo R."/>
            <person name="Gustafson E.A."/>
            <person name="Haerty W."/>
            <person name="Hahn M.W."/>
            <person name="Halligan D.L."/>
            <person name="Halpern A.L."/>
            <person name="Halter G.M."/>
            <person name="Han M.V."/>
            <person name="Heger A."/>
            <person name="Hillier L."/>
            <person name="Hinrichs A.S."/>
            <person name="Holmes I."/>
            <person name="Hoskins R.A."/>
            <person name="Hubisz M.J."/>
            <person name="Hultmark D."/>
            <person name="Huntley M.A."/>
            <person name="Jaffe D.B."/>
            <person name="Jagadeeshan S."/>
            <person name="Jeck W.R."/>
            <person name="Johnson J."/>
            <person name="Jones C.D."/>
            <person name="Jordan W.C."/>
            <person name="Karpen G.H."/>
            <person name="Kataoka E."/>
            <person name="Keightley P.D."/>
            <person name="Kheradpour P."/>
            <person name="Kirkness E.F."/>
            <person name="Koerich L.B."/>
            <person name="Kristiansen K."/>
            <person name="Kudrna D."/>
            <person name="Kulathinal R.J."/>
            <person name="Kumar S."/>
            <person name="Kwok R."/>
            <person name="Lander E."/>
            <person name="Langley C.H."/>
            <person name="Lapoint R."/>
            <person name="Lazzaro B.P."/>
            <person name="Lee S.J."/>
            <person name="Levesque L."/>
            <person name="Li R."/>
            <person name="Lin C.F."/>
            <person name="Lin M.F."/>
            <person name="Lindblad-Toh K."/>
            <person name="Llopart A."/>
            <person name="Long M."/>
            <person name="Low L."/>
            <person name="Lozovsky E."/>
            <person name="Lu J."/>
            <person name="Luo M."/>
            <person name="Machado C.A."/>
            <person name="Makalowski W."/>
            <person name="Marzo M."/>
            <person name="Matsuda M."/>
            <person name="Matzkin L."/>
            <person name="McAllister B."/>
            <person name="McBride C.S."/>
            <person name="McKernan B."/>
            <person name="McKernan K."/>
            <person name="Mendez-Lago M."/>
            <person name="Minx P."/>
            <person name="Mollenhauer M.U."/>
            <person name="Montooth K."/>
            <person name="Mount S.M."/>
            <person name="Mu X."/>
            <person name="Myers E."/>
            <person name="Negre B."/>
            <person name="Newfeld S."/>
            <person name="Nielsen R."/>
            <person name="Noor M.A."/>
            <person name="O'Grady P."/>
            <person name="Pachter L."/>
            <person name="Papaceit M."/>
            <person name="Parisi M.J."/>
            <person name="Parisi M."/>
            <person name="Parts L."/>
            <person name="Pedersen J.S."/>
            <person name="Pesole G."/>
            <person name="Phillippy A.M."/>
            <person name="Ponting C.P."/>
            <person name="Pop M."/>
            <person name="Porcelli D."/>
            <person name="Powell J.R."/>
            <person name="Prohaska S."/>
            <person name="Pruitt K."/>
            <person name="Puig M."/>
            <person name="Quesneville H."/>
            <person name="Ram K.R."/>
            <person name="Rand D."/>
            <person name="Rasmussen M.D."/>
            <person name="Reed L.K."/>
            <person name="Reenan R."/>
            <person name="Reily A."/>
            <person name="Remington K.A."/>
            <person name="Rieger T.T."/>
            <person name="Ritchie M.G."/>
            <person name="Robin C."/>
            <person name="Rogers Y.H."/>
            <person name="Rohde C."/>
            <person name="Rozas J."/>
            <person name="Rubenfield M.J."/>
            <person name="Ruiz A."/>
            <person name="Russo S."/>
            <person name="Salzberg S.L."/>
            <person name="Sanchez-Gracia A."/>
            <person name="Saranga D.J."/>
            <person name="Sato H."/>
            <person name="Schaeffer S.W."/>
            <person name="Schatz M.C."/>
            <person name="Schlenke T."/>
            <person name="Schwartz R."/>
            <person name="Segarra C."/>
            <person name="Singh R.S."/>
            <person name="Sirot L."/>
            <person name="Sirota M."/>
            <person name="Sisneros N.B."/>
            <person name="Smith C.D."/>
            <person name="Smith T.F."/>
            <person name="Spieth J."/>
            <person name="Stage D.E."/>
            <person name="Stark A."/>
            <person name="Stephan W."/>
            <person name="Strausberg R.L."/>
            <person name="Strempel S."/>
            <person name="Sturgill D."/>
            <person name="Sutton G."/>
            <person name="Sutton G.G."/>
            <person name="Tao W."/>
            <person name="Teichmann S."/>
            <person name="Tobari Y.N."/>
            <person name="Tomimura Y."/>
            <person name="Tsolas J.M."/>
            <person name="Valente V.L."/>
            <person name="Venter E."/>
            <person name="Venter J.C."/>
            <person name="Vicario S."/>
            <person name="Vieira F.G."/>
            <person name="Vilella A.J."/>
            <person name="Villasante A."/>
            <person name="Walenz B."/>
            <person name="Wang J."/>
            <person name="Wasserman M."/>
            <person name="Watts T."/>
            <person name="Wilson D."/>
            <person name="Wilson R.K."/>
            <person name="Wing R.A."/>
            <person name="Wolfner M.F."/>
            <person name="Wong A."/>
            <person name="Wong G.K."/>
            <person name="Wu C.I."/>
            <person name="Wu G."/>
            <person name="Yamamoto D."/>
            <person name="Yang H.P."/>
            <person name="Yang S.P."/>
            <person name="Yorke J.A."/>
            <person name="Yoshida K."/>
            <person name="Zdobnov E."/>
            <person name="Zhang P."/>
            <person name="Zhang Y."/>
            <person name="Zimin A.V."/>
            <person name="Baldwin J."/>
            <person name="Abdouelleil A."/>
            <person name="Abdulkadir J."/>
            <person name="Abebe A."/>
            <person name="Abera B."/>
            <person name="Abreu J."/>
            <person name="Acer S.C."/>
            <person name="Aftuck L."/>
            <person name="Alexander A."/>
            <person name="An P."/>
            <person name="Anderson E."/>
            <person name="Anderson S."/>
            <person name="Arachi H."/>
            <person name="Azer M."/>
            <person name="Bachantsang P."/>
            <person name="Barry A."/>
            <person name="Bayul T."/>
            <person name="Berlin A."/>
            <person name="Bessette D."/>
            <person name="Bloom T."/>
            <person name="Blye J."/>
            <person name="Boguslavskiy L."/>
            <person name="Bonnet C."/>
            <person name="Boukhgalter B."/>
            <person name="Bourzgui I."/>
            <person name="Brown A."/>
            <person name="Cahill P."/>
            <person name="Channer S."/>
            <person name="Cheshatsang Y."/>
            <person name="Chuda L."/>
            <person name="Citroen M."/>
            <person name="Collymore A."/>
            <person name="Cooke P."/>
            <person name="Costello M."/>
            <person name="D'Aco K."/>
            <person name="Daza R."/>
            <person name="De Haan G."/>
            <person name="DeGray S."/>
            <person name="DeMaso C."/>
            <person name="Dhargay N."/>
            <person name="Dooley K."/>
            <person name="Dooley E."/>
            <person name="Doricent M."/>
            <person name="Dorje P."/>
            <person name="Dorjee K."/>
            <person name="Dupes A."/>
            <person name="Elong R."/>
            <person name="Falk J."/>
            <person name="Farina A."/>
            <person name="Faro S."/>
            <person name="Ferguson D."/>
            <person name="Fisher S."/>
            <person name="Foley C.D."/>
            <person name="Franke A."/>
            <person name="Friedrich D."/>
            <person name="Gadbois L."/>
            <person name="Gearin G."/>
            <person name="Gearin C.R."/>
            <person name="Giannoukos G."/>
            <person name="Goode T."/>
            <person name="Graham J."/>
            <person name="Grandbois E."/>
            <person name="Grewal S."/>
            <person name="Gyaltsen K."/>
            <person name="Hafez N."/>
            <person name="Hagos B."/>
            <person name="Hall J."/>
            <person name="Henson C."/>
            <person name="Hollinger A."/>
            <person name="Honan T."/>
            <person name="Huard M.D."/>
            <person name="Hughes L."/>
            <person name="Hurhula B."/>
            <person name="Husby M.E."/>
            <person name="Kamat A."/>
            <person name="Kanga B."/>
            <person name="Kashin S."/>
            <person name="Khazanovich D."/>
            <person name="Kisner P."/>
            <person name="Lance K."/>
            <person name="Lara M."/>
            <person name="Lee W."/>
            <person name="Lennon N."/>
            <person name="Letendre F."/>
            <person name="LeVine R."/>
            <person name="Lipovsky A."/>
            <person name="Liu X."/>
            <person name="Liu J."/>
            <person name="Liu S."/>
            <person name="Lokyitsang T."/>
            <person name="Lokyitsang Y."/>
            <person name="Lubonja R."/>
            <person name="Lui A."/>
            <person name="MacDonald P."/>
            <person name="Magnisalis V."/>
            <person name="Maru K."/>
            <person name="Matthews C."/>
            <person name="McCusker W."/>
            <person name="McDonough S."/>
            <person name="Mehta T."/>
            <person name="Meldrim J."/>
            <person name="Meneus L."/>
            <person name="Mihai O."/>
            <person name="Mihalev A."/>
            <person name="Mihova T."/>
            <person name="Mittelman R."/>
            <person name="Mlenga V."/>
            <person name="Montmayeur A."/>
            <person name="Mulrain L."/>
            <person name="Navidi A."/>
            <person name="Naylor J."/>
            <person name="Negash T."/>
            <person name="Nguyen T."/>
            <person name="Nguyen N."/>
            <person name="Nicol R."/>
            <person name="Norbu C."/>
            <person name="Norbu N."/>
            <person name="Novod N."/>
            <person name="O'Neill B."/>
            <person name="Osman S."/>
            <person name="Markiewicz E."/>
            <person name="Oyono O.L."/>
            <person name="Patti C."/>
            <person name="Phunkhang P."/>
            <person name="Pierre F."/>
            <person name="Priest M."/>
            <person name="Raghuraman S."/>
            <person name="Rege F."/>
            <person name="Reyes R."/>
            <person name="Rise C."/>
            <person name="Rogov P."/>
            <person name="Ross K."/>
            <person name="Ryan E."/>
            <person name="Settipalli S."/>
            <person name="Shea T."/>
            <person name="Sherpa N."/>
            <person name="Shi L."/>
            <person name="Shih D."/>
            <person name="Sparrow T."/>
            <person name="Spaulding J."/>
            <person name="Stalker J."/>
            <person name="Stange-Thomann N."/>
            <person name="Stavropoulos S."/>
            <person name="Stone C."/>
            <person name="Strader C."/>
            <person name="Tesfaye S."/>
            <person name="Thomson T."/>
            <person name="Thoulutsang Y."/>
            <person name="Thoulutsang D."/>
            <person name="Topham K."/>
            <person name="Topping I."/>
            <person name="Tsamla T."/>
            <person name="Vassiliev H."/>
            <person name="Vo A."/>
            <person name="Wangchuk T."/>
            <person name="Wangdi T."/>
            <person name="Weiand M."/>
            <person name="Wilkinson J."/>
            <person name="Wilson A."/>
            <person name="Yadav S."/>
            <person name="Young G."/>
            <person name="Yu Q."/>
            <person name="Zembek L."/>
            <person name="Zhong D."/>
            <person name="Zimmer A."/>
            <person name="Zwirko Z."/>
            <person name="Jaffe D.B."/>
            <person name="Alvarez P."/>
            <person name="Brockman W."/>
            <person name="Butler J."/>
            <person name="Chin C."/>
            <person name="Gnerre S."/>
            <person name="Grabherr M."/>
            <person name="Kleber M."/>
            <person name="Mauceli E."/>
            <person name="MacCallum I."/>
        </authorList>
    </citation>
    <scope>NUCLEOTIDE SEQUENCE [LARGE SCALE GENOMIC DNA]</scope>
    <source>
        <strain evidence="7">Tai18E2 / Tucson 14021-0261.01</strain>
    </source>
</reference>
<dbReference type="KEGG" id="dya:Dyak_GE16186"/>
<evidence type="ECO:0000256" key="4">
    <source>
        <dbReference type="SAM" id="MobiDB-lite"/>
    </source>
</evidence>
<dbReference type="GO" id="GO:0005576">
    <property type="term" value="C:extracellular region"/>
    <property type="evidence" value="ECO:0007669"/>
    <property type="project" value="TreeGrafter"/>
</dbReference>
<dbReference type="Proteomes" id="UP000002282">
    <property type="component" value="Chromosome X"/>
</dbReference>
<evidence type="ECO:0000256" key="3">
    <source>
        <dbReference type="ARBA" id="ARBA00023157"/>
    </source>
</evidence>
<feature type="compositionally biased region" description="Basic residues" evidence="4">
    <location>
        <begin position="231"/>
        <end position="246"/>
    </location>
</feature>
<organism evidence="6 7">
    <name type="scientific">Drosophila yakuba</name>
    <name type="common">Fruit fly</name>
    <dbReference type="NCBI Taxonomy" id="7245"/>
    <lineage>
        <taxon>Eukaryota</taxon>
        <taxon>Metazoa</taxon>
        <taxon>Ecdysozoa</taxon>
        <taxon>Arthropoda</taxon>
        <taxon>Hexapoda</taxon>
        <taxon>Insecta</taxon>
        <taxon>Pterygota</taxon>
        <taxon>Neoptera</taxon>
        <taxon>Endopterygota</taxon>
        <taxon>Diptera</taxon>
        <taxon>Brachycera</taxon>
        <taxon>Muscomorpha</taxon>
        <taxon>Ephydroidea</taxon>
        <taxon>Drosophilidae</taxon>
        <taxon>Drosophila</taxon>
        <taxon>Sophophora</taxon>
    </lineage>
</organism>
<dbReference type="CDD" id="cd00104">
    <property type="entry name" value="KAZAL_FS"/>
    <property type="match status" value="1"/>
</dbReference>
<dbReference type="GO" id="GO:0007304">
    <property type="term" value="P:chorion-containing eggshell formation"/>
    <property type="evidence" value="ECO:0007669"/>
    <property type="project" value="EnsemblMetazoa"/>
</dbReference>
<accession>B4Q1Z5</accession>
<feature type="compositionally biased region" description="Low complexity" evidence="4">
    <location>
        <begin position="370"/>
        <end position="387"/>
    </location>
</feature>
<keyword evidence="7" id="KW-1185">Reference proteome</keyword>
<dbReference type="InterPro" id="IPR050653">
    <property type="entry name" value="Prot_Inhib_GrowthFact_Antg"/>
</dbReference>
<keyword evidence="2" id="KW-0722">Serine protease inhibitor</keyword>
<name>B4Q1Z5_DROYA</name>
<dbReference type="EMBL" id="CM000162">
    <property type="protein sequence ID" value="EDX01516.2"/>
    <property type="molecule type" value="Genomic_DNA"/>
</dbReference>
<keyword evidence="1" id="KW-0646">Protease inhibitor</keyword>
<gene>
    <name evidence="6" type="primary">Dyak\GE16186</name>
    <name evidence="6" type="synonym">dyak_GLEANR_17631</name>
    <name evidence="6" type="synonym">GE16186</name>
    <name evidence="6" type="ORF">Dyak_GE16186</name>
</gene>